<dbReference type="Pfam" id="PF08447">
    <property type="entry name" value="PAS_3"/>
    <property type="match status" value="1"/>
</dbReference>
<dbReference type="InterPro" id="IPR013655">
    <property type="entry name" value="PAS_fold_3"/>
</dbReference>
<accession>A0A1G4WEZ0</accession>
<evidence type="ECO:0000313" key="3">
    <source>
        <dbReference type="Proteomes" id="UP000199707"/>
    </source>
</evidence>
<dbReference type="Gene3D" id="3.30.450.20">
    <property type="entry name" value="PAS domain"/>
    <property type="match status" value="1"/>
</dbReference>
<dbReference type="Gene3D" id="1.10.10.10">
    <property type="entry name" value="Winged helix-like DNA-binding domain superfamily/Winged helix DNA-binding domain"/>
    <property type="match status" value="1"/>
</dbReference>
<evidence type="ECO:0000259" key="1">
    <source>
        <dbReference type="PROSITE" id="PS50921"/>
    </source>
</evidence>
<gene>
    <name evidence="2" type="ORF">SAMN02799620_03053</name>
</gene>
<sequence length="229" mass="25705">MVEGQDGGSDASPVEQALAGGIPQRVGWYRFHFADERWEWSAEVEGIHGYEPGTASPTTELILRHKHPDDYDDVAATLHDIRRTHKPFSARHRIITVQDTIREVVVIGEQLRDDTGEVVGTHGYYIDVTPTRDALISDAVAEIADNRAVIEQVKGILRVVYRIEPEVAFDVLRWRSQETNVKLRALAEQLMADFVTIGGGERLPPREVFDHLLMTAHQRIRAHGAGRSS</sequence>
<protein>
    <submittedName>
        <fullName evidence="2">PAS fold-containing protein</fullName>
    </submittedName>
</protein>
<proteinExistence type="predicted"/>
<dbReference type="Proteomes" id="UP000199707">
    <property type="component" value="Unassembled WGS sequence"/>
</dbReference>
<reference evidence="3" key="1">
    <citation type="submission" date="2016-10" db="EMBL/GenBank/DDBJ databases">
        <authorList>
            <person name="Varghese N."/>
            <person name="Submissions S."/>
        </authorList>
    </citation>
    <scope>NUCLEOTIDE SEQUENCE [LARGE SCALE GENOMIC DNA]</scope>
    <source>
        <strain evidence="3">UNC267MFSha1.1M11</strain>
    </source>
</reference>
<dbReference type="InterPro" id="IPR035965">
    <property type="entry name" value="PAS-like_dom_sf"/>
</dbReference>
<dbReference type="SMART" id="SM01012">
    <property type="entry name" value="ANTAR"/>
    <property type="match status" value="1"/>
</dbReference>
<name>A0A1G4WEZ0_9MYCO</name>
<feature type="domain" description="ANTAR" evidence="1">
    <location>
        <begin position="130"/>
        <end position="191"/>
    </location>
</feature>
<organism evidence="2 3">
    <name type="scientific">Mycolicibacterium fluoranthenivorans</name>
    <dbReference type="NCBI Taxonomy" id="258505"/>
    <lineage>
        <taxon>Bacteria</taxon>
        <taxon>Bacillati</taxon>
        <taxon>Actinomycetota</taxon>
        <taxon>Actinomycetes</taxon>
        <taxon>Mycobacteriales</taxon>
        <taxon>Mycobacteriaceae</taxon>
        <taxon>Mycolicibacterium</taxon>
    </lineage>
</organism>
<dbReference type="AlphaFoldDB" id="A0A1G4WEZ0"/>
<dbReference type="RefSeq" id="WP_090358317.1">
    <property type="nucleotide sequence ID" value="NZ_FMUB01000006.1"/>
</dbReference>
<dbReference type="PROSITE" id="PS50921">
    <property type="entry name" value="ANTAR"/>
    <property type="match status" value="1"/>
</dbReference>
<dbReference type="SUPFAM" id="SSF55785">
    <property type="entry name" value="PYP-like sensor domain (PAS domain)"/>
    <property type="match status" value="1"/>
</dbReference>
<dbReference type="InterPro" id="IPR036388">
    <property type="entry name" value="WH-like_DNA-bd_sf"/>
</dbReference>
<dbReference type="Pfam" id="PF03861">
    <property type="entry name" value="ANTAR"/>
    <property type="match status" value="1"/>
</dbReference>
<dbReference type="STRING" id="1502745.SAMN02799620_03053"/>
<dbReference type="EMBL" id="FMUB01000006">
    <property type="protein sequence ID" value="SCX21669.1"/>
    <property type="molecule type" value="Genomic_DNA"/>
</dbReference>
<dbReference type="InterPro" id="IPR005561">
    <property type="entry name" value="ANTAR"/>
</dbReference>
<evidence type="ECO:0000313" key="2">
    <source>
        <dbReference type="EMBL" id="SCX21669.1"/>
    </source>
</evidence>
<dbReference type="GO" id="GO:0003723">
    <property type="term" value="F:RNA binding"/>
    <property type="evidence" value="ECO:0007669"/>
    <property type="project" value="InterPro"/>
</dbReference>